<keyword evidence="3" id="KW-1185">Reference proteome</keyword>
<evidence type="ECO:0000313" key="2">
    <source>
        <dbReference type="EMBL" id="MCL1126041.1"/>
    </source>
</evidence>
<name>A0ABT0LEB0_9GAMM</name>
<evidence type="ECO:0000313" key="3">
    <source>
        <dbReference type="Proteomes" id="UP001203423"/>
    </source>
</evidence>
<accession>A0ABT0LEB0</accession>
<reference evidence="2 3" key="1">
    <citation type="submission" date="2022-01" db="EMBL/GenBank/DDBJ databases">
        <title>Whole genome-based taxonomy of the Shewanellaceae.</title>
        <authorList>
            <person name="Martin-Rodriguez A.J."/>
        </authorList>
    </citation>
    <scope>NUCLEOTIDE SEQUENCE [LARGE SCALE GENOMIC DNA]</scope>
    <source>
        <strain evidence="2 3">DSM 17177</strain>
    </source>
</reference>
<organism evidence="2 3">
    <name type="scientific">Shewanella surugensis</name>
    <dbReference type="NCBI Taxonomy" id="212020"/>
    <lineage>
        <taxon>Bacteria</taxon>
        <taxon>Pseudomonadati</taxon>
        <taxon>Pseudomonadota</taxon>
        <taxon>Gammaproteobacteria</taxon>
        <taxon>Alteromonadales</taxon>
        <taxon>Shewanellaceae</taxon>
        <taxon>Shewanella</taxon>
    </lineage>
</organism>
<dbReference type="InterPro" id="IPR048516">
    <property type="entry name" value="DGCcoil"/>
</dbReference>
<dbReference type="Proteomes" id="UP001203423">
    <property type="component" value="Unassembled WGS sequence"/>
</dbReference>
<sequence>MNNSIENSSMNTSSDTLTPTLIALDINPKSNDYLQTLFQFINYLSKACKGLNLELDNKLANLRLLFIDPNKVPQSFAELSKIQTLLKQHDSHIKLQLEAHREQLVNSLKQLEKYDAITHKQQHELIHFKKALNTPFHTFLDYIHQLEQLMAFYDAIINHDNQSQLDNQITFRTLAIELTQIISEIRFHQHQTDKIIEIKEILLGHFTLTDLLSAYYKKTLIPTNLLLKPFFLRSKILYSP</sequence>
<protein>
    <recommendedName>
        <fullName evidence="1">DGC-associated coil domain-containing protein</fullName>
    </recommendedName>
</protein>
<feature type="domain" description="DGC-associated coil" evidence="1">
    <location>
        <begin position="25"/>
        <end position="215"/>
    </location>
</feature>
<evidence type="ECO:0000259" key="1">
    <source>
        <dbReference type="Pfam" id="PF20975"/>
    </source>
</evidence>
<dbReference type="EMBL" id="JAKIKS010000071">
    <property type="protein sequence ID" value="MCL1126041.1"/>
    <property type="molecule type" value="Genomic_DNA"/>
</dbReference>
<comment type="caution">
    <text evidence="2">The sequence shown here is derived from an EMBL/GenBank/DDBJ whole genome shotgun (WGS) entry which is preliminary data.</text>
</comment>
<gene>
    <name evidence="2" type="ORF">L2764_16565</name>
</gene>
<dbReference type="Pfam" id="PF20975">
    <property type="entry name" value="DGCcoil"/>
    <property type="match status" value="1"/>
</dbReference>
<proteinExistence type="predicted"/>